<evidence type="ECO:0000256" key="3">
    <source>
        <dbReference type="ARBA" id="ARBA00023125"/>
    </source>
</evidence>
<dbReference type="InterPro" id="IPR001647">
    <property type="entry name" value="HTH_TetR"/>
</dbReference>
<dbReference type="SUPFAM" id="SSF46689">
    <property type="entry name" value="Homeodomain-like"/>
    <property type="match status" value="1"/>
</dbReference>
<sequence>MPRLIDHTEREIAVAEAAWRVAAREGVRAVSVRGVAAEAGLATASLRRAFPTQASLLAYCLDLARRRAADRIAALEQVTDPGSALAVLAELLPLDAERRLEAEVQFALGTAALTDPALRPAADAAHQDVATACRHVARALTGGPAATDPTQPDATDPATAHLHALLDGLALHLVRQAPAAPTGWAVEVLRGHLAALAAAPAGRPPG</sequence>
<dbReference type="PROSITE" id="PS50977">
    <property type="entry name" value="HTH_TETR_2"/>
    <property type="match status" value="1"/>
</dbReference>
<name>A0A7W4TPE6_KINRA</name>
<dbReference type="Pfam" id="PF00440">
    <property type="entry name" value="TetR_N"/>
    <property type="match status" value="1"/>
</dbReference>
<comment type="caution">
    <text evidence="7">The sequence shown here is derived from an EMBL/GenBank/DDBJ whole genome shotgun (WGS) entry which is preliminary data.</text>
</comment>
<dbReference type="PROSITE" id="PS01081">
    <property type="entry name" value="HTH_TETR_1"/>
    <property type="match status" value="1"/>
</dbReference>
<keyword evidence="3 5" id="KW-0238">DNA-binding</keyword>
<dbReference type="SUPFAM" id="SSF48498">
    <property type="entry name" value="Tetracyclin repressor-like, C-terminal domain"/>
    <property type="match status" value="1"/>
</dbReference>
<proteinExistence type="predicted"/>
<dbReference type="InterPro" id="IPR036271">
    <property type="entry name" value="Tet_transcr_reg_TetR-rel_C_sf"/>
</dbReference>
<evidence type="ECO:0000256" key="2">
    <source>
        <dbReference type="ARBA" id="ARBA00023015"/>
    </source>
</evidence>
<keyword evidence="2" id="KW-0805">Transcription regulation</keyword>
<evidence type="ECO:0000313" key="7">
    <source>
        <dbReference type="EMBL" id="MBB2902661.1"/>
    </source>
</evidence>
<dbReference type="InterPro" id="IPR023772">
    <property type="entry name" value="DNA-bd_HTH_TetR-type_CS"/>
</dbReference>
<evidence type="ECO:0000313" key="8">
    <source>
        <dbReference type="Proteomes" id="UP000533269"/>
    </source>
</evidence>
<keyword evidence="4" id="KW-0804">Transcription</keyword>
<reference evidence="7 8" key="1">
    <citation type="submission" date="2020-08" db="EMBL/GenBank/DDBJ databases">
        <title>The Agave Microbiome: Exploring the role of microbial communities in plant adaptations to desert environments.</title>
        <authorList>
            <person name="Partida-Martinez L.P."/>
        </authorList>
    </citation>
    <scope>NUCLEOTIDE SEQUENCE [LARGE SCALE GENOMIC DNA]</scope>
    <source>
        <strain evidence="7 8">AS2.23</strain>
    </source>
</reference>
<dbReference type="GO" id="GO:0003677">
    <property type="term" value="F:DNA binding"/>
    <property type="evidence" value="ECO:0007669"/>
    <property type="project" value="UniProtKB-UniRule"/>
</dbReference>
<feature type="domain" description="HTH tetR-type" evidence="6">
    <location>
        <begin position="8"/>
        <end position="68"/>
    </location>
</feature>
<dbReference type="EMBL" id="JACHVY010000003">
    <property type="protein sequence ID" value="MBB2902661.1"/>
    <property type="molecule type" value="Genomic_DNA"/>
</dbReference>
<protein>
    <submittedName>
        <fullName evidence="7">AcrR family transcriptional regulator</fullName>
    </submittedName>
</protein>
<dbReference type="Pfam" id="PF13977">
    <property type="entry name" value="TetR_C_6"/>
    <property type="match status" value="1"/>
</dbReference>
<evidence type="ECO:0000256" key="1">
    <source>
        <dbReference type="ARBA" id="ARBA00022491"/>
    </source>
</evidence>
<gene>
    <name evidence="7" type="ORF">FHR75_003492</name>
</gene>
<accession>A0A7W4TPE6</accession>
<evidence type="ECO:0000259" key="6">
    <source>
        <dbReference type="PROSITE" id="PS50977"/>
    </source>
</evidence>
<dbReference type="InterPro" id="IPR039538">
    <property type="entry name" value="BetI_C"/>
</dbReference>
<evidence type="ECO:0000256" key="4">
    <source>
        <dbReference type="ARBA" id="ARBA00023163"/>
    </source>
</evidence>
<dbReference type="Gene3D" id="1.10.357.10">
    <property type="entry name" value="Tetracycline Repressor, domain 2"/>
    <property type="match status" value="1"/>
</dbReference>
<organism evidence="7 8">
    <name type="scientific">Kineococcus radiotolerans</name>
    <dbReference type="NCBI Taxonomy" id="131568"/>
    <lineage>
        <taxon>Bacteria</taxon>
        <taxon>Bacillati</taxon>
        <taxon>Actinomycetota</taxon>
        <taxon>Actinomycetes</taxon>
        <taxon>Kineosporiales</taxon>
        <taxon>Kineosporiaceae</taxon>
        <taxon>Kineococcus</taxon>
    </lineage>
</organism>
<dbReference type="Proteomes" id="UP000533269">
    <property type="component" value="Unassembled WGS sequence"/>
</dbReference>
<evidence type="ECO:0000256" key="5">
    <source>
        <dbReference type="PROSITE-ProRule" id="PRU00335"/>
    </source>
</evidence>
<reference evidence="7 8" key="2">
    <citation type="submission" date="2020-08" db="EMBL/GenBank/DDBJ databases">
        <authorList>
            <person name="Partida-Martinez L."/>
            <person name="Huntemann M."/>
            <person name="Clum A."/>
            <person name="Wang J."/>
            <person name="Palaniappan K."/>
            <person name="Ritter S."/>
            <person name="Chen I.-M."/>
            <person name="Stamatis D."/>
            <person name="Reddy T."/>
            <person name="O'Malley R."/>
            <person name="Daum C."/>
            <person name="Shapiro N."/>
            <person name="Ivanova N."/>
            <person name="Kyrpides N."/>
            <person name="Woyke T."/>
        </authorList>
    </citation>
    <scope>NUCLEOTIDE SEQUENCE [LARGE SCALE GENOMIC DNA]</scope>
    <source>
        <strain evidence="7 8">AS2.23</strain>
    </source>
</reference>
<dbReference type="InterPro" id="IPR009057">
    <property type="entry name" value="Homeodomain-like_sf"/>
</dbReference>
<dbReference type="RefSeq" id="WP_183392377.1">
    <property type="nucleotide sequence ID" value="NZ_JACHVY010000003.1"/>
</dbReference>
<dbReference type="AlphaFoldDB" id="A0A7W4TPE6"/>
<feature type="DNA-binding region" description="H-T-H motif" evidence="5">
    <location>
        <begin position="31"/>
        <end position="50"/>
    </location>
</feature>
<keyword evidence="1" id="KW-0678">Repressor</keyword>